<dbReference type="STRING" id="1220188.A0A4S3J6T4"/>
<dbReference type="Proteomes" id="UP000308092">
    <property type="component" value="Unassembled WGS sequence"/>
</dbReference>
<reference evidence="8 9" key="1">
    <citation type="submission" date="2019-03" db="EMBL/GenBank/DDBJ databases">
        <title>The genome sequence of a newly discovered highly antifungal drug resistant Aspergillus species, Aspergillus tanneri NIH 1004.</title>
        <authorList>
            <person name="Mounaud S."/>
            <person name="Singh I."/>
            <person name="Joardar V."/>
            <person name="Pakala S."/>
            <person name="Pakala S."/>
            <person name="Venepally P."/>
            <person name="Hoover J."/>
            <person name="Nierman W."/>
            <person name="Chung J."/>
            <person name="Losada L."/>
        </authorList>
    </citation>
    <scope>NUCLEOTIDE SEQUENCE [LARGE SCALE GENOMIC DNA]</scope>
    <source>
        <strain evidence="8 9">NIH1004</strain>
    </source>
</reference>
<evidence type="ECO:0000313" key="8">
    <source>
        <dbReference type="EMBL" id="THC90482.1"/>
    </source>
</evidence>
<keyword evidence="2" id="KW-0677">Repeat</keyword>
<comment type="function">
    <text evidence="3">Regulates mitochondrial small subunit maturation by controlling 15S rRNA 5'-end processing. Localizes to the 5' precursor of the 15S rRNA in a position that is subsequently occupied by mS47 in the mature yeast mtSSU. Uses structure and sequence-specific RNA recognition, binding to a single-stranded region of the precursor and specifically recognizing bases -6 to -1. The exchange of Ccm1 for mS47 is coupled to the irreversible removal of precursor rRNA that is accompanied by conformational changes of the mitoribosomal proteins uS5m and mS26. These conformational changes signal completion of 5'-end rRNA processing through protection of the mature 5'-end of the 15S rRNA and stabilization of mS47. The removal of the 5' precursor together with the dissociation of Ccm1 may be catalyzed by the 5'-3' exoribonuclease Pet127. Involved in the specific removal of group I introns in mitochondrial encoded transcripts.</text>
</comment>
<evidence type="ECO:0000256" key="3">
    <source>
        <dbReference type="ARBA" id="ARBA00044493"/>
    </source>
</evidence>
<evidence type="ECO:0000256" key="1">
    <source>
        <dbReference type="ARBA" id="ARBA00006192"/>
    </source>
</evidence>
<feature type="region of interest" description="Disordered" evidence="6">
    <location>
        <begin position="681"/>
        <end position="701"/>
    </location>
</feature>
<dbReference type="RefSeq" id="XP_033429948.1">
    <property type="nucleotide sequence ID" value="XM_033567953.1"/>
</dbReference>
<feature type="compositionally biased region" description="Basic and acidic residues" evidence="6">
    <location>
        <begin position="30"/>
        <end position="43"/>
    </location>
</feature>
<dbReference type="EMBL" id="SOSA01000516">
    <property type="protein sequence ID" value="THC90482.1"/>
    <property type="molecule type" value="Genomic_DNA"/>
</dbReference>
<protein>
    <recommendedName>
        <fullName evidence="11">Pentacotripeptide-repeat region of PRORP domain-containing protein</fullName>
    </recommendedName>
</protein>
<evidence type="ECO:0008006" key="11">
    <source>
        <dbReference type="Google" id="ProtNLM"/>
    </source>
</evidence>
<dbReference type="InterPro" id="IPR002885">
    <property type="entry name" value="PPR_rpt"/>
</dbReference>
<evidence type="ECO:0000313" key="10">
    <source>
        <dbReference type="Proteomes" id="UP000324241"/>
    </source>
</evidence>
<name>A0A4S3J6T4_9EURO</name>
<comment type="subunit">
    <text evidence="4">Binds to mitochondrial small subunit 15S rRNA.</text>
</comment>
<dbReference type="Proteomes" id="UP000324241">
    <property type="component" value="Unassembled WGS sequence"/>
</dbReference>
<proteinExistence type="inferred from homology"/>
<dbReference type="Pfam" id="PF13041">
    <property type="entry name" value="PPR_2"/>
    <property type="match status" value="1"/>
</dbReference>
<evidence type="ECO:0000313" key="9">
    <source>
        <dbReference type="Proteomes" id="UP000308092"/>
    </source>
</evidence>
<dbReference type="PROSITE" id="PS51375">
    <property type="entry name" value="PPR"/>
    <property type="match status" value="1"/>
</dbReference>
<dbReference type="Gene3D" id="1.25.40.10">
    <property type="entry name" value="Tetratricopeptide repeat domain"/>
    <property type="match status" value="1"/>
</dbReference>
<dbReference type="EMBL" id="QUQM01000001">
    <property type="protein sequence ID" value="KAA8650587.1"/>
    <property type="molecule type" value="Genomic_DNA"/>
</dbReference>
<feature type="repeat" description="PPR" evidence="5">
    <location>
        <begin position="119"/>
        <end position="153"/>
    </location>
</feature>
<comment type="caution">
    <text evidence="8">The sequence shown here is derived from an EMBL/GenBank/DDBJ whole genome shotgun (WGS) entry which is preliminary data.</text>
</comment>
<dbReference type="VEuPathDB" id="FungiDB:EYZ11_010061"/>
<organism evidence="8 9">
    <name type="scientific">Aspergillus tanneri</name>
    <dbReference type="NCBI Taxonomy" id="1220188"/>
    <lineage>
        <taxon>Eukaryota</taxon>
        <taxon>Fungi</taxon>
        <taxon>Dikarya</taxon>
        <taxon>Ascomycota</taxon>
        <taxon>Pezizomycotina</taxon>
        <taxon>Eurotiomycetes</taxon>
        <taxon>Eurotiomycetidae</taxon>
        <taxon>Eurotiales</taxon>
        <taxon>Aspergillaceae</taxon>
        <taxon>Aspergillus</taxon>
        <taxon>Aspergillus subgen. Circumdati</taxon>
    </lineage>
</organism>
<gene>
    <name evidence="7" type="ORF">ATNIH1004_003274</name>
    <name evidence="8" type="ORF">EYZ11_010061</name>
</gene>
<feature type="region of interest" description="Disordered" evidence="6">
    <location>
        <begin position="1"/>
        <end position="46"/>
    </location>
</feature>
<dbReference type="PANTHER" id="PTHR47447">
    <property type="entry name" value="OS03G0856100 PROTEIN"/>
    <property type="match status" value="1"/>
</dbReference>
<dbReference type="AlphaFoldDB" id="A0A4S3J6T4"/>
<accession>A0A4S3J6T4</accession>
<reference evidence="7 10" key="2">
    <citation type="submission" date="2019-08" db="EMBL/GenBank/DDBJ databases">
        <title>The genome sequence of a newly discovered highly antifungal drug resistant Aspergillus species, Aspergillus tanneri NIH 1004.</title>
        <authorList>
            <person name="Mounaud S."/>
            <person name="Singh I."/>
            <person name="Joardar V."/>
            <person name="Pakala S."/>
            <person name="Pakala S."/>
            <person name="Venepally P."/>
            <person name="Chung J.K."/>
            <person name="Losada L."/>
            <person name="Nierman W.C."/>
        </authorList>
    </citation>
    <scope>NUCLEOTIDE SEQUENCE [LARGE SCALE GENOMIC DNA]</scope>
    <source>
        <strain evidence="7 10">NIH1004</strain>
    </source>
</reference>
<evidence type="ECO:0000256" key="2">
    <source>
        <dbReference type="ARBA" id="ARBA00022737"/>
    </source>
</evidence>
<evidence type="ECO:0000313" key="7">
    <source>
        <dbReference type="EMBL" id="KAA8650587.1"/>
    </source>
</evidence>
<evidence type="ECO:0000256" key="4">
    <source>
        <dbReference type="ARBA" id="ARBA00044511"/>
    </source>
</evidence>
<evidence type="ECO:0000256" key="5">
    <source>
        <dbReference type="PROSITE-ProRule" id="PRU00708"/>
    </source>
</evidence>
<dbReference type="PANTHER" id="PTHR47447:SF21">
    <property type="entry name" value="PENTACOTRIPEPTIDE-REPEAT REGION OF PRORP DOMAIN-CONTAINING PROTEIN"/>
    <property type="match status" value="1"/>
</dbReference>
<dbReference type="InterPro" id="IPR011990">
    <property type="entry name" value="TPR-like_helical_dom_sf"/>
</dbReference>
<sequence length="701" mass="77885">MVVLRQTGVWKSSGDVKPYSTGPPAGPETDPPKTQHRPERSDNEDAMLFDIAMEGTSPKAREQRGHSARRKTSKVVEQELKWLKDPRALADRVGRLLRSSYVAMAAALVRAAQKEDMECSVAWNHLLEYSMDKGSPRSAFKFYNEMKKRGRKPNSMTYTIMLSGLSKAPRNSGLDPVKTALSIYRSIFAENSKVEPSIIHSNAMLAVCARQGDMDTLWQIAGELPEEGPGSPDPFTYTTILRGITDATHRDVKDMSPKDVEQIMAAKAQGITEGKRVWTDVVYRWKKGQHVIDNYLVSTMGRFLLDGPSYHDCYDVLALFNQTAGIPILATEPLKGSYNLKPATSSGGSRGGLNQANKELEDVPFVDEGERLYRPPKVDSETLGEQEEGKNFDNLFDPVVPDESPSGTTVPSYISVGNRELSIILEACLTMPQALGSGKAYWHHLTQENHRYKVEPDAASFHQYLRLLRAGRSSRATVEVMQNQIVPSRLADGKAFHIAFSCCRRDRRNINILKNANELLRLMDKSCVLPDPRALDSYLVLINVLKENPQLLVSMNGLNGNQGGSSKNLAVIGRELQVNLHTNAIEHLRPHIAKLEKALEHSSSLRAANKKNRDAVPGTVAVKIMLRTRALVDEALKPENAKLLSKPLSQEYENLSQELRKYSKSEMAQKYNGKLVAPTPEQLLAFSDQQDGEAPSKASRA</sequence>
<dbReference type="OrthoDB" id="185373at2759"/>
<comment type="similarity">
    <text evidence="1">Belongs to the CCM1 family.</text>
</comment>
<evidence type="ECO:0000256" key="6">
    <source>
        <dbReference type="SAM" id="MobiDB-lite"/>
    </source>
</evidence>
<keyword evidence="9" id="KW-1185">Reference proteome</keyword>
<dbReference type="GeneID" id="54325976"/>